<dbReference type="Proteomes" id="UP000319732">
    <property type="component" value="Unassembled WGS sequence"/>
</dbReference>
<dbReference type="RefSeq" id="WP_142930185.1">
    <property type="nucleotide sequence ID" value="NZ_ML660119.1"/>
</dbReference>
<dbReference type="OrthoDB" id="7208816at2"/>
<sequence>MDSSEQIALMQHLDKVASVFGEAAGDLLQRLLSGQRVESNSLLDSERMIALLAQGAKVEPASLLQQQMQFMEKQLNLWQCTIKAMMGGDLESVIDEPRGDNRFRAPEWRENPFFSYIKQAYLLNADFMQQVVDGIEYEDEKTADQIKFFTRQYVNSLSPSNYILTNPEVCKEILETKGDSLAKGLDNFIKDLESSPLEGLKINQVDMDAFKVGVDLAVTPGKVIFENELMQLIQYAPATDKVYQTPLLIVPPFINKYYILDLDRKKSWIRWLVDQGFTVFLVSWVNPDATLAQKTFDDYVLEGVVAALDTVEQITGRPQVNAVGYCVGGTLLGVSQAYLRARGDDRIQALTLLTTLFDFSEPGEVGNYISEHSLPLIKQYTENKGYFDGRLLALSFSLLRENNLFWTYFVDNYLKGKDSVPFDILYWNGDSTNIPQNAYLYYLENMYVNNRLIEPGGISVAGVPIDLGLIDTPAYSLATAADHIVLWPAAYRSSRHLRGPVRFVLAGSGHVAGVVNPAPGGKYPHWVNEVLPETAQQWRQDAEQREGSWWLDWLDWMAQYRGALVDAKPVGSKRFPALEDAPGRYVKVRLETAAAA</sequence>
<protein>
    <submittedName>
        <fullName evidence="6">Class I poly(R)-hydroxyalkanoic acid synthase</fullName>
    </submittedName>
</protein>
<keyword evidence="4" id="KW-0012">Acyltransferase</keyword>
<dbReference type="GO" id="GO:0005737">
    <property type="term" value="C:cytoplasm"/>
    <property type="evidence" value="ECO:0007669"/>
    <property type="project" value="UniProtKB-SubCell"/>
</dbReference>
<evidence type="ECO:0000256" key="4">
    <source>
        <dbReference type="ARBA" id="ARBA00023315"/>
    </source>
</evidence>
<evidence type="ECO:0000313" key="6">
    <source>
        <dbReference type="EMBL" id="TQV66140.1"/>
    </source>
</evidence>
<evidence type="ECO:0000256" key="2">
    <source>
        <dbReference type="ARBA" id="ARBA00022490"/>
    </source>
</evidence>
<dbReference type="InterPro" id="IPR051321">
    <property type="entry name" value="PHA/PHB_synthase"/>
</dbReference>
<proteinExistence type="predicted"/>
<dbReference type="AlphaFoldDB" id="A0A545SMA9"/>
<dbReference type="GO" id="GO:0016746">
    <property type="term" value="F:acyltransferase activity"/>
    <property type="evidence" value="ECO:0007669"/>
    <property type="project" value="UniProtKB-KW"/>
</dbReference>
<evidence type="ECO:0000256" key="3">
    <source>
        <dbReference type="ARBA" id="ARBA00022679"/>
    </source>
</evidence>
<name>A0A545SMA9_9GAMM</name>
<evidence type="ECO:0000256" key="1">
    <source>
        <dbReference type="ARBA" id="ARBA00004496"/>
    </source>
</evidence>
<dbReference type="InterPro" id="IPR010963">
    <property type="entry name" value="PHA_synth_I"/>
</dbReference>
<accession>A0A545SMA9</accession>
<gene>
    <name evidence="6" type="primary">phaC</name>
    <name evidence="6" type="ORF">FKG94_27590</name>
</gene>
<dbReference type="Pfam" id="PF07167">
    <property type="entry name" value="PhaC_N"/>
    <property type="match status" value="1"/>
</dbReference>
<dbReference type="PANTHER" id="PTHR36837:SF5">
    <property type="entry name" value="POLY-3-HYDROXYBUTYRATE SYNTHASE"/>
    <property type="match status" value="1"/>
</dbReference>
<dbReference type="InterPro" id="IPR010941">
    <property type="entry name" value="PhaC_N"/>
</dbReference>
<reference evidence="6 7" key="1">
    <citation type="submission" date="2019-06" db="EMBL/GenBank/DDBJ databases">
        <title>Whole genome sequence for Cellvibrionaceae sp. R142.</title>
        <authorList>
            <person name="Wang G."/>
        </authorList>
    </citation>
    <scope>NUCLEOTIDE SEQUENCE [LARGE SCALE GENOMIC DNA]</scope>
    <source>
        <strain evidence="6 7">R142</strain>
    </source>
</reference>
<keyword evidence="7" id="KW-1185">Reference proteome</keyword>
<dbReference type="NCBIfam" id="TIGR01838">
    <property type="entry name" value="PHA_synth_I"/>
    <property type="match status" value="1"/>
</dbReference>
<evidence type="ECO:0000259" key="5">
    <source>
        <dbReference type="Pfam" id="PF07167"/>
    </source>
</evidence>
<evidence type="ECO:0000313" key="7">
    <source>
        <dbReference type="Proteomes" id="UP000319732"/>
    </source>
</evidence>
<keyword evidence="2" id="KW-0963">Cytoplasm</keyword>
<dbReference type="PANTHER" id="PTHR36837">
    <property type="entry name" value="POLY(3-HYDROXYALKANOATE) POLYMERASE SUBUNIT PHAC"/>
    <property type="match status" value="1"/>
</dbReference>
<dbReference type="GO" id="GO:0042619">
    <property type="term" value="P:poly-hydroxybutyrate biosynthetic process"/>
    <property type="evidence" value="ECO:0007669"/>
    <property type="project" value="InterPro"/>
</dbReference>
<dbReference type="InterPro" id="IPR029058">
    <property type="entry name" value="AB_hydrolase_fold"/>
</dbReference>
<feature type="domain" description="Poly-beta-hydroxybutyrate polymerase N-terminal" evidence="5">
    <location>
        <begin position="100"/>
        <end position="272"/>
    </location>
</feature>
<dbReference type="EMBL" id="VHSG01000044">
    <property type="protein sequence ID" value="TQV66140.1"/>
    <property type="molecule type" value="Genomic_DNA"/>
</dbReference>
<keyword evidence="3" id="KW-0808">Transferase</keyword>
<dbReference type="Gene3D" id="3.40.50.1820">
    <property type="entry name" value="alpha/beta hydrolase"/>
    <property type="match status" value="1"/>
</dbReference>
<organism evidence="6 7">
    <name type="scientific">Exilibacterium tricleocarpae</name>
    <dbReference type="NCBI Taxonomy" id="2591008"/>
    <lineage>
        <taxon>Bacteria</taxon>
        <taxon>Pseudomonadati</taxon>
        <taxon>Pseudomonadota</taxon>
        <taxon>Gammaproteobacteria</taxon>
        <taxon>Cellvibrionales</taxon>
        <taxon>Cellvibrionaceae</taxon>
        <taxon>Exilibacterium</taxon>
    </lineage>
</organism>
<comment type="subcellular location">
    <subcellularLocation>
        <location evidence="1">Cytoplasm</location>
    </subcellularLocation>
</comment>
<dbReference type="SUPFAM" id="SSF53474">
    <property type="entry name" value="alpha/beta-Hydrolases"/>
    <property type="match status" value="1"/>
</dbReference>
<comment type="caution">
    <text evidence="6">The sequence shown here is derived from an EMBL/GenBank/DDBJ whole genome shotgun (WGS) entry which is preliminary data.</text>
</comment>